<sequence length="77" mass="8672">MLVSRLIVRGLPIIVIHCVLSVWWLLILVHDSLFSIQGSPQQKTSLTRHPYLVPLISPLGHSLLNQRSPSSPQKDLQ</sequence>
<feature type="non-terminal residue" evidence="2">
    <location>
        <position position="77"/>
    </location>
</feature>
<proteinExistence type="predicted"/>
<comment type="caution">
    <text evidence="2">The sequence shown here is derived from an EMBL/GenBank/DDBJ whole genome shotgun (WGS) entry which is preliminary data.</text>
</comment>
<keyword evidence="1" id="KW-1133">Transmembrane helix</keyword>
<keyword evidence="1" id="KW-0812">Transmembrane</keyword>
<keyword evidence="3" id="KW-1185">Reference proteome</keyword>
<protein>
    <submittedName>
        <fullName evidence="2">Uncharacterized protein</fullName>
    </submittedName>
</protein>
<name>A0AAN8WWD4_HALRR</name>
<dbReference type="EMBL" id="JAXCGZ010013605">
    <property type="protein sequence ID" value="KAK7072212.1"/>
    <property type="molecule type" value="Genomic_DNA"/>
</dbReference>
<reference evidence="2 3" key="1">
    <citation type="submission" date="2023-11" db="EMBL/GenBank/DDBJ databases">
        <title>Halocaridina rubra genome assembly.</title>
        <authorList>
            <person name="Smith C."/>
        </authorList>
    </citation>
    <scope>NUCLEOTIDE SEQUENCE [LARGE SCALE GENOMIC DNA]</scope>
    <source>
        <strain evidence="2">EP-1</strain>
        <tissue evidence="2">Whole</tissue>
    </source>
</reference>
<evidence type="ECO:0000313" key="3">
    <source>
        <dbReference type="Proteomes" id="UP001381693"/>
    </source>
</evidence>
<keyword evidence="1" id="KW-0472">Membrane</keyword>
<dbReference type="AlphaFoldDB" id="A0AAN8WWD4"/>
<gene>
    <name evidence="2" type="ORF">SK128_006521</name>
</gene>
<accession>A0AAN8WWD4</accession>
<feature type="transmembrane region" description="Helical" evidence="1">
    <location>
        <begin position="6"/>
        <end position="29"/>
    </location>
</feature>
<organism evidence="2 3">
    <name type="scientific">Halocaridina rubra</name>
    <name type="common">Hawaiian red shrimp</name>
    <dbReference type="NCBI Taxonomy" id="373956"/>
    <lineage>
        <taxon>Eukaryota</taxon>
        <taxon>Metazoa</taxon>
        <taxon>Ecdysozoa</taxon>
        <taxon>Arthropoda</taxon>
        <taxon>Crustacea</taxon>
        <taxon>Multicrustacea</taxon>
        <taxon>Malacostraca</taxon>
        <taxon>Eumalacostraca</taxon>
        <taxon>Eucarida</taxon>
        <taxon>Decapoda</taxon>
        <taxon>Pleocyemata</taxon>
        <taxon>Caridea</taxon>
        <taxon>Atyoidea</taxon>
        <taxon>Atyidae</taxon>
        <taxon>Halocaridina</taxon>
    </lineage>
</organism>
<evidence type="ECO:0000256" key="1">
    <source>
        <dbReference type="SAM" id="Phobius"/>
    </source>
</evidence>
<evidence type="ECO:0000313" key="2">
    <source>
        <dbReference type="EMBL" id="KAK7072212.1"/>
    </source>
</evidence>
<dbReference type="Proteomes" id="UP001381693">
    <property type="component" value="Unassembled WGS sequence"/>
</dbReference>